<dbReference type="EMBL" id="GU943005">
    <property type="protein sequence ID" value="ADD93925.1"/>
    <property type="molecule type" value="Genomic_DNA"/>
</dbReference>
<sequence length="155" mass="17329">MFVQLVECVSRNYSKPNVEVNDLTVFGTNPQHIYVQNQFTGEGSNPYVVFRWSKAAGEVYGRGPLLNSMPAIKTCNLVIEMILENAQMAISGMYQMEDDGIINVDTIQLLPGTIIPRSPSSRGLEPIKNAGNFNVADLVLKDMRQNINEHYTMKC</sequence>
<evidence type="ECO:0000256" key="3">
    <source>
        <dbReference type="ARBA" id="ARBA00023219"/>
    </source>
</evidence>
<keyword evidence="2" id="KW-1188">Viral release from host cell</keyword>
<proteinExistence type="predicted"/>
<evidence type="ECO:0000256" key="2">
    <source>
        <dbReference type="ARBA" id="ARBA00022612"/>
    </source>
</evidence>
<evidence type="ECO:0000256" key="1">
    <source>
        <dbReference type="ARBA" id="ARBA00004328"/>
    </source>
</evidence>
<keyword evidence="3" id="KW-0231">Viral genome packaging</keyword>
<dbReference type="InterPro" id="IPR020991">
    <property type="entry name" value="Connector_podovirus"/>
</dbReference>
<evidence type="ECO:0000313" key="4">
    <source>
        <dbReference type="EMBL" id="ADD93925.1"/>
    </source>
</evidence>
<comment type="subcellular location">
    <subcellularLocation>
        <location evidence="1">Virion</location>
    </subcellularLocation>
</comment>
<dbReference type="AlphaFoldDB" id="D6PDX4"/>
<protein>
    <submittedName>
        <fullName evidence="4">Uncharacterized protein</fullName>
    </submittedName>
</protein>
<reference evidence="4" key="1">
    <citation type="journal article" date="2010" name="ISME J.">
        <title>Metagenome of the Mediterranean deep chlorophyll maximum studied by direct and fosmid library 454 pyrosequencing.</title>
        <authorList>
            <person name="Ghai R."/>
            <person name="Martin-Cuadrado A.B."/>
            <person name="Molto A.G."/>
            <person name="Heredia I.G."/>
            <person name="Cabrera R."/>
            <person name="Martin J."/>
            <person name="Verdu M."/>
            <person name="Deschamps P."/>
            <person name="Moreira D."/>
            <person name="Lopez-Garcia P."/>
            <person name="Mira A."/>
            <person name="Rodriguez-Valera F."/>
        </authorList>
    </citation>
    <scope>NUCLEOTIDE SEQUENCE</scope>
</reference>
<dbReference type="Pfam" id="PF12236">
    <property type="entry name" value="Head-tail_con"/>
    <property type="match status" value="1"/>
</dbReference>
<name>D6PDX4_9BACT</name>
<organism evidence="4">
    <name type="scientific">uncultured marine bacterium MedDCM-OCT-S08-C235</name>
    <dbReference type="NCBI Taxonomy" id="743074"/>
    <lineage>
        <taxon>Bacteria</taxon>
        <taxon>environmental samples</taxon>
    </lineage>
</organism>
<accession>D6PDX4</accession>